<evidence type="ECO:0000256" key="3">
    <source>
        <dbReference type="ARBA" id="ARBA00012293"/>
    </source>
</evidence>
<gene>
    <name evidence="13" type="ORF">BSU04_16680</name>
</gene>
<dbReference type="GO" id="GO:0102276">
    <property type="term" value="F:2-oxoglutarate oxygenase/decarboxylase (ethylene-forming) activity"/>
    <property type="evidence" value="ECO:0007669"/>
    <property type="project" value="UniProtKB-EC"/>
</dbReference>
<dbReference type="Gene3D" id="2.60.120.330">
    <property type="entry name" value="B-lactam Antibiotic, Isopenicillin N Synthase, Chain"/>
    <property type="match status" value="1"/>
</dbReference>
<dbReference type="EC" id="1.13.12.19" evidence="4"/>
<dbReference type="InterPro" id="IPR050231">
    <property type="entry name" value="Iron_ascorbate_oxido_reductase"/>
</dbReference>
<dbReference type="EMBL" id="MTHB01000105">
    <property type="protein sequence ID" value="OXC77477.1"/>
    <property type="molecule type" value="Genomic_DNA"/>
</dbReference>
<comment type="similarity">
    <text evidence="11">Belongs to the iron/ascorbate-dependent oxidoreductase family.</text>
</comment>
<dbReference type="InterPro" id="IPR027443">
    <property type="entry name" value="IPNS-like_sf"/>
</dbReference>
<dbReference type="EC" id="1.14.20.7" evidence="3"/>
<comment type="catalytic activity">
    <reaction evidence="9">
        <text>2-oxoglutarate + O2 + 2 H(+) = ethene + 3 CO2 + H2O</text>
        <dbReference type="Rhea" id="RHEA:31523"/>
        <dbReference type="ChEBI" id="CHEBI:15377"/>
        <dbReference type="ChEBI" id="CHEBI:15378"/>
        <dbReference type="ChEBI" id="CHEBI:15379"/>
        <dbReference type="ChEBI" id="CHEBI:16526"/>
        <dbReference type="ChEBI" id="CHEBI:16810"/>
        <dbReference type="ChEBI" id="CHEBI:18153"/>
        <dbReference type="EC" id="1.13.12.19"/>
    </reaction>
</comment>
<dbReference type="Proteomes" id="UP000214720">
    <property type="component" value="Unassembled WGS sequence"/>
</dbReference>
<evidence type="ECO:0000256" key="11">
    <source>
        <dbReference type="RuleBase" id="RU003682"/>
    </source>
</evidence>
<comment type="pathway">
    <text evidence="2">Alkene biosynthesis; ethylene biosynthesis via 2-oxoglutarate.</text>
</comment>
<dbReference type="SUPFAM" id="SSF51197">
    <property type="entry name" value="Clavaminate synthase-like"/>
    <property type="match status" value="1"/>
</dbReference>
<evidence type="ECO:0000313" key="13">
    <source>
        <dbReference type="EMBL" id="OXC77477.1"/>
    </source>
</evidence>
<evidence type="ECO:0000259" key="12">
    <source>
        <dbReference type="PROSITE" id="PS51471"/>
    </source>
</evidence>
<evidence type="ECO:0000256" key="10">
    <source>
        <dbReference type="ARBA" id="ARBA00049359"/>
    </source>
</evidence>
<proteinExistence type="inferred from homology"/>
<evidence type="ECO:0000256" key="7">
    <source>
        <dbReference type="ARBA" id="ARBA00031011"/>
    </source>
</evidence>
<accession>A0A226X388</accession>
<evidence type="ECO:0000256" key="5">
    <source>
        <dbReference type="ARBA" id="ARBA00019045"/>
    </source>
</evidence>
<evidence type="ECO:0000256" key="4">
    <source>
        <dbReference type="ARBA" id="ARBA00012531"/>
    </source>
</evidence>
<organism evidence="13 14">
    <name type="scientific">Caballeronia sordidicola</name>
    <name type="common">Burkholderia sordidicola</name>
    <dbReference type="NCBI Taxonomy" id="196367"/>
    <lineage>
        <taxon>Bacteria</taxon>
        <taxon>Pseudomonadati</taxon>
        <taxon>Pseudomonadota</taxon>
        <taxon>Betaproteobacteria</taxon>
        <taxon>Burkholderiales</taxon>
        <taxon>Burkholderiaceae</taxon>
        <taxon>Caballeronia</taxon>
    </lineage>
</organism>
<keyword evidence="11" id="KW-0479">Metal-binding</keyword>
<evidence type="ECO:0000313" key="14">
    <source>
        <dbReference type="Proteomes" id="UP000214720"/>
    </source>
</evidence>
<dbReference type="PROSITE" id="PS51471">
    <property type="entry name" value="FE2OG_OXY"/>
    <property type="match status" value="1"/>
</dbReference>
<comment type="caution">
    <text evidence="13">The sequence shown here is derived from an EMBL/GenBank/DDBJ whole genome shotgun (WGS) entry which is preliminary data.</text>
</comment>
<dbReference type="Pfam" id="PF03171">
    <property type="entry name" value="2OG-FeII_Oxy"/>
    <property type="match status" value="1"/>
</dbReference>
<dbReference type="PRINTS" id="PR00682">
    <property type="entry name" value="IPNSYNTHASE"/>
</dbReference>
<dbReference type="AlphaFoldDB" id="A0A226X388"/>
<dbReference type="GO" id="GO:0046872">
    <property type="term" value="F:metal ion binding"/>
    <property type="evidence" value="ECO:0007669"/>
    <property type="project" value="UniProtKB-KW"/>
</dbReference>
<evidence type="ECO:0000256" key="6">
    <source>
        <dbReference type="ARBA" id="ARBA00022666"/>
    </source>
</evidence>
<dbReference type="InterPro" id="IPR044861">
    <property type="entry name" value="IPNS-like_FE2OG_OXY"/>
</dbReference>
<evidence type="ECO:0000256" key="1">
    <source>
        <dbReference type="ARBA" id="ARBA00001954"/>
    </source>
</evidence>
<keyword evidence="6" id="KW-0266">Ethylene biosynthesis</keyword>
<dbReference type="GO" id="GO:0009693">
    <property type="term" value="P:ethylene biosynthetic process"/>
    <property type="evidence" value="ECO:0007669"/>
    <property type="project" value="UniProtKB-KW"/>
</dbReference>
<protein>
    <recommendedName>
        <fullName evidence="5">2-oxoglutarate-dependent ethylene/succinate-forming enzyme</fullName>
        <ecNumber evidence="4">1.13.12.19</ecNumber>
        <ecNumber evidence="3">1.14.20.7</ecNumber>
    </recommendedName>
    <alternativeName>
        <fullName evidence="7">2-oxoglutarate dioxygenase (ethylene-forming)</fullName>
    </alternativeName>
    <alternativeName>
        <fullName evidence="8">2-oxoglutarate/L-arginine monooxygenase/decarboxylase (succinate-forming)</fullName>
    </alternativeName>
</protein>
<keyword evidence="11" id="KW-0560">Oxidoreductase</keyword>
<keyword evidence="11" id="KW-0408">Iron</keyword>
<dbReference type="PANTHER" id="PTHR47990">
    <property type="entry name" value="2-OXOGLUTARATE (2OG) AND FE(II)-DEPENDENT OXYGENASE SUPERFAMILY PROTEIN-RELATED"/>
    <property type="match status" value="1"/>
</dbReference>
<name>A0A226X388_CABSO</name>
<evidence type="ECO:0000256" key="9">
    <source>
        <dbReference type="ARBA" id="ARBA00047725"/>
    </source>
</evidence>
<evidence type="ECO:0000256" key="8">
    <source>
        <dbReference type="ARBA" id="ARBA00031282"/>
    </source>
</evidence>
<dbReference type="InterPro" id="IPR005123">
    <property type="entry name" value="Oxoglu/Fe-dep_dioxygenase_dom"/>
</dbReference>
<dbReference type="Pfam" id="PF14226">
    <property type="entry name" value="DIOX_N"/>
    <property type="match status" value="1"/>
</dbReference>
<reference evidence="14" key="1">
    <citation type="submission" date="2017-01" db="EMBL/GenBank/DDBJ databases">
        <title>Genome Analysis of Deinococcus marmoris KOPRI26562.</title>
        <authorList>
            <person name="Kim J.H."/>
            <person name="Oh H.-M."/>
        </authorList>
    </citation>
    <scope>NUCLEOTIDE SEQUENCE [LARGE SCALE GENOMIC DNA]</scope>
    <source>
        <strain evidence="14">PAMC 26633</strain>
    </source>
</reference>
<comment type="cofactor">
    <cofactor evidence="1">
        <name>Fe(2+)</name>
        <dbReference type="ChEBI" id="CHEBI:29033"/>
    </cofactor>
</comment>
<evidence type="ECO:0000256" key="2">
    <source>
        <dbReference type="ARBA" id="ARBA00004767"/>
    </source>
</evidence>
<comment type="catalytic activity">
    <reaction evidence="10">
        <text>L-arginine + 2-oxoglutarate + O2 = guanidine + L-glutamate 5-semialdehyde + succinate + CO2</text>
        <dbReference type="Rhea" id="RHEA:31535"/>
        <dbReference type="ChEBI" id="CHEBI:15379"/>
        <dbReference type="ChEBI" id="CHEBI:16526"/>
        <dbReference type="ChEBI" id="CHEBI:16810"/>
        <dbReference type="ChEBI" id="CHEBI:30031"/>
        <dbReference type="ChEBI" id="CHEBI:30087"/>
        <dbReference type="ChEBI" id="CHEBI:32682"/>
        <dbReference type="ChEBI" id="CHEBI:58066"/>
        <dbReference type="EC" id="1.14.20.7"/>
    </reaction>
</comment>
<sequence length="380" mass="42173">MFALSLRDLHPSPKQAIRPAIVDSSNVVVAMLFVRYIRQLRHCVFLVICPGATSMTSFFQIPVVDLASVRAHDPAGLRKAAVAIRQACTTIGFFYVSNHGVPQTVLDRAVAGAREFFAFPPEVKRRVAVNHRHRGFNALGDATMYQATKPDLKEFFSIGLELPEDDPSVLAGEALRGPNNWPDFMPSLRPALYDYYEAIGACGADLLRAIALSLDIDEHFFASKYTKRMQRTQMVYYPPQAPLSDADEFGVAPHTDYGCITLLWQDNVGGLQVKELTSNSWIDAPPIPGTLVVNVGDLLARWSNDRFRSTLHRVINRSGKERYSIASFYDPTYAAEVEPRDLGLDGVQPLYDAVAAGDYVLGRINDSMGYRKTRAQGEQA</sequence>
<feature type="domain" description="Fe2OG dioxygenase" evidence="12">
    <location>
        <begin position="228"/>
        <end position="331"/>
    </location>
</feature>
<dbReference type="InterPro" id="IPR026992">
    <property type="entry name" value="DIOX_N"/>
</dbReference>